<dbReference type="HOGENOM" id="CLU_163902_0_0_9"/>
<dbReference type="STRING" id="483218.BACPEC_02980"/>
<dbReference type="eggNOG" id="ENOG5033H8X">
    <property type="taxonomic scope" value="Bacteria"/>
</dbReference>
<comment type="caution">
    <text evidence="1">The sequence shown here is derived from an EMBL/GenBank/DDBJ whole genome shotgun (WGS) entry which is preliminary data.</text>
</comment>
<sequence length="121" mass="13998">MNDFNIIDIENEEFNILILMMTCDSPFDYITEIAEQLNNKQFKGSVIIDEMLHSGNSDERFITGYFDGVAFDENSFRFLTVPARSDLRQPMCTYLASDLDVLNYSILTIRQQKLISKGCYI</sequence>
<dbReference type="Proteomes" id="UP000003136">
    <property type="component" value="Unassembled WGS sequence"/>
</dbReference>
<gene>
    <name evidence="1" type="ORF">BACPEC_02980</name>
</gene>
<keyword evidence="2" id="KW-1185">Reference proteome</keyword>
<evidence type="ECO:0000313" key="1">
    <source>
        <dbReference type="EMBL" id="EEC56471.1"/>
    </source>
</evidence>
<accession>B7AW80</accession>
<reference evidence="1 2" key="1">
    <citation type="submission" date="2008-11" db="EMBL/GenBank/DDBJ databases">
        <title>Draft genome sequence of Bacteroides pectinophilus (ATCC 43243).</title>
        <authorList>
            <person name="Sudarsanam P."/>
            <person name="Ley R."/>
            <person name="Guruge J."/>
            <person name="Turnbaugh P.J."/>
            <person name="Mahowald M."/>
            <person name="Liep D."/>
            <person name="Gordon J."/>
        </authorList>
    </citation>
    <scope>NUCLEOTIDE SEQUENCE [LARGE SCALE GENOMIC DNA]</scope>
    <source>
        <strain evidence="1 2">ATCC 43243</strain>
    </source>
</reference>
<evidence type="ECO:0000313" key="2">
    <source>
        <dbReference type="Proteomes" id="UP000003136"/>
    </source>
</evidence>
<organism evidence="1 2">
    <name type="scientific">[Bacteroides] pectinophilus ATCC 43243</name>
    <dbReference type="NCBI Taxonomy" id="483218"/>
    <lineage>
        <taxon>Bacteria</taxon>
        <taxon>Bacillati</taxon>
        <taxon>Bacillota</taxon>
        <taxon>Clostridia</taxon>
        <taxon>Eubacteriales</taxon>
    </lineage>
</organism>
<protein>
    <submittedName>
        <fullName evidence="1">Uncharacterized protein</fullName>
    </submittedName>
</protein>
<dbReference type="EMBL" id="ABVQ01000037">
    <property type="protein sequence ID" value="EEC56471.1"/>
    <property type="molecule type" value="Genomic_DNA"/>
</dbReference>
<name>B7AW80_9FIRM</name>
<dbReference type="AlphaFoldDB" id="B7AW80"/>
<dbReference type="InterPro" id="IPR031834">
    <property type="entry name" value="RnlB/LsoB_antitoxin"/>
</dbReference>
<reference evidence="1 2" key="2">
    <citation type="submission" date="2008-11" db="EMBL/GenBank/DDBJ databases">
        <authorList>
            <person name="Fulton L."/>
            <person name="Clifton S."/>
            <person name="Fulton B."/>
            <person name="Xu J."/>
            <person name="Minx P."/>
            <person name="Pepin K.H."/>
            <person name="Johnson M."/>
            <person name="Bhonagiri V."/>
            <person name="Nash W.E."/>
            <person name="Mardis E.R."/>
            <person name="Wilson R.K."/>
        </authorList>
    </citation>
    <scope>NUCLEOTIDE SEQUENCE [LARGE SCALE GENOMIC DNA]</scope>
    <source>
        <strain evidence="1 2">ATCC 43243</strain>
    </source>
</reference>
<proteinExistence type="predicted"/>
<dbReference type="Pfam" id="PF15933">
    <property type="entry name" value="RnlB_antitoxin"/>
    <property type="match status" value="1"/>
</dbReference>